<evidence type="ECO:0000313" key="3">
    <source>
        <dbReference type="Proteomes" id="UP000199584"/>
    </source>
</evidence>
<name>A0A1I6DHZ0_9FIRM</name>
<protein>
    <submittedName>
        <fullName evidence="2">Uncharacterized protein, PH0010 family/AmmeMemoRadiSam system protein A/AmmeMemoRadiSam system protein B</fullName>
    </submittedName>
</protein>
<dbReference type="STRING" id="39060.SAMN05660706_11146"/>
<dbReference type="InterPro" id="IPR023473">
    <property type="entry name" value="AMMECR1"/>
</dbReference>
<dbReference type="AlphaFoldDB" id="A0A1I6DHZ0"/>
<dbReference type="InterPro" id="IPR004183">
    <property type="entry name" value="Xdiol_dOase_suB"/>
</dbReference>
<dbReference type="Gene3D" id="3.40.830.10">
    <property type="entry name" value="LigB-like"/>
    <property type="match status" value="1"/>
</dbReference>
<dbReference type="InterPro" id="IPR027623">
    <property type="entry name" value="AmmeMemoSam_A"/>
</dbReference>
<keyword evidence="3" id="KW-1185">Reference proteome</keyword>
<feature type="domain" description="AMMECR1" evidence="1">
    <location>
        <begin position="298"/>
        <end position="471"/>
    </location>
</feature>
<evidence type="ECO:0000313" key="2">
    <source>
        <dbReference type="EMBL" id="SFR05059.1"/>
    </source>
</evidence>
<dbReference type="PANTHER" id="PTHR13016">
    <property type="entry name" value="AMMECR1 HOMOLOG"/>
    <property type="match status" value="1"/>
</dbReference>
<reference evidence="3" key="1">
    <citation type="submission" date="2016-10" db="EMBL/GenBank/DDBJ databases">
        <authorList>
            <person name="Varghese N."/>
            <person name="Submissions S."/>
        </authorList>
    </citation>
    <scope>NUCLEOTIDE SEQUENCE [LARGE SCALE GENOMIC DNA]</scope>
    <source>
        <strain evidence="3">DSM 3669</strain>
    </source>
</reference>
<dbReference type="SUPFAM" id="SSF143447">
    <property type="entry name" value="AMMECR1-like"/>
    <property type="match status" value="1"/>
</dbReference>
<dbReference type="CDD" id="cd07951">
    <property type="entry name" value="ED_3B_N_AMMECR1"/>
    <property type="match status" value="1"/>
</dbReference>
<dbReference type="Gene3D" id="3.30.700.20">
    <property type="entry name" value="Hypothetical protein ph0010, domain 1"/>
    <property type="match status" value="1"/>
</dbReference>
<dbReference type="GO" id="GO:0008198">
    <property type="term" value="F:ferrous iron binding"/>
    <property type="evidence" value="ECO:0007669"/>
    <property type="project" value="InterPro"/>
</dbReference>
<dbReference type="PROSITE" id="PS51112">
    <property type="entry name" value="AMMECR1"/>
    <property type="match status" value="1"/>
</dbReference>
<dbReference type="PANTHER" id="PTHR13016:SF0">
    <property type="entry name" value="AMME SYNDROME CANDIDATE GENE 1 PROTEIN"/>
    <property type="match status" value="1"/>
</dbReference>
<dbReference type="RefSeq" id="WP_092483045.1">
    <property type="nucleotide sequence ID" value="NZ_FOYM01000011.1"/>
</dbReference>
<dbReference type="InterPro" id="IPR002733">
    <property type="entry name" value="AMMECR1_domain"/>
</dbReference>
<proteinExistence type="predicted"/>
<dbReference type="InterPro" id="IPR027485">
    <property type="entry name" value="AMMECR1_N"/>
</dbReference>
<dbReference type="Proteomes" id="UP000199584">
    <property type="component" value="Unassembled WGS sequence"/>
</dbReference>
<dbReference type="EMBL" id="FOYM01000011">
    <property type="protein sequence ID" value="SFR05059.1"/>
    <property type="molecule type" value="Genomic_DNA"/>
</dbReference>
<dbReference type="SUPFAM" id="SSF53213">
    <property type="entry name" value="LigB-like"/>
    <property type="match status" value="1"/>
</dbReference>
<dbReference type="NCBIfam" id="TIGR00296">
    <property type="entry name" value="TIGR00296 family protein"/>
    <property type="match status" value="1"/>
</dbReference>
<dbReference type="Pfam" id="PF01871">
    <property type="entry name" value="AMMECR1"/>
    <property type="match status" value="1"/>
</dbReference>
<accession>A0A1I6DHZ0</accession>
<gene>
    <name evidence="2" type="ORF">SAMN05660706_11146</name>
</gene>
<evidence type="ECO:0000259" key="1">
    <source>
        <dbReference type="PROSITE" id="PS51112"/>
    </source>
</evidence>
<dbReference type="OrthoDB" id="159752at2"/>
<dbReference type="Pfam" id="PF02900">
    <property type="entry name" value="LigB"/>
    <property type="match status" value="1"/>
</dbReference>
<organism evidence="2 3">
    <name type="scientific">Desulfoscipio geothermicus DSM 3669</name>
    <dbReference type="NCBI Taxonomy" id="1121426"/>
    <lineage>
        <taxon>Bacteria</taxon>
        <taxon>Bacillati</taxon>
        <taxon>Bacillota</taxon>
        <taxon>Clostridia</taxon>
        <taxon>Eubacteriales</taxon>
        <taxon>Desulfallaceae</taxon>
        <taxon>Desulfoscipio</taxon>
    </lineage>
</organism>
<sequence length="471" mass="51039">MSVVFGGICPHPPIMVPEVGRGRDREVAGTKEALLELGRRIKQSGAETLVMITPHGTVFADGIGISDFPELKGDLGRFGAAKVQFNLPNDRDLAAEIKATATARGITVVGIDNELAGRYELSAELDHGVIAPLYFIREAGVNLPMVHVSMGMLPFPLLYSFGVAVRDAARKLDKKTVVLASGDLSHRLTADAPAGFDPAGKEFDSRIMELVGEADAEGFFGLDPGLVERAGECGLRPIIMMLGAFDGVSLESEVLSYEGPFGVGYLVAALQPGAPDERRNLEKKLFEQQREKLERQRAGESYPVQVARRVLSRYYSGQGQIRKPVDPAGAPPEFANRRAGVFVSLKKHGQLRGCIGTISPTCDNIIEEIAENAISAATRDPRFYPVEASELPELDISVDILGEPEPVQNMDELDPEKYGVIVSAGGRRGLLLPDLEGVDTVEEQVAIARQKAGISPDEPVQLERFEVIRYR</sequence>
<dbReference type="InterPro" id="IPR036071">
    <property type="entry name" value="AMMECR1_dom_sf"/>
</dbReference>
<dbReference type="GO" id="GO:0016702">
    <property type="term" value="F:oxidoreductase activity, acting on single donors with incorporation of molecular oxygen, incorporation of two atoms of oxygen"/>
    <property type="evidence" value="ECO:0007669"/>
    <property type="project" value="UniProtKB-ARBA"/>
</dbReference>
<dbReference type="NCBIfam" id="TIGR04335">
    <property type="entry name" value="AmmeMemoSam_A"/>
    <property type="match status" value="1"/>
</dbReference>